<keyword evidence="8" id="KW-1185">Reference proteome</keyword>
<feature type="transmembrane region" description="Helical" evidence="5">
    <location>
        <begin position="104"/>
        <end position="124"/>
    </location>
</feature>
<keyword evidence="2 5" id="KW-0812">Transmembrane</keyword>
<feature type="transmembrane region" description="Helical" evidence="5">
    <location>
        <begin position="238"/>
        <end position="257"/>
    </location>
</feature>
<evidence type="ECO:0000256" key="4">
    <source>
        <dbReference type="ARBA" id="ARBA00023136"/>
    </source>
</evidence>
<dbReference type="PANTHER" id="PTHR11814">
    <property type="entry name" value="SULFATE TRANSPORTER"/>
    <property type="match status" value="1"/>
</dbReference>
<feature type="transmembrane region" description="Helical" evidence="5">
    <location>
        <begin position="44"/>
        <end position="67"/>
    </location>
</feature>
<evidence type="ECO:0000256" key="3">
    <source>
        <dbReference type="ARBA" id="ARBA00022989"/>
    </source>
</evidence>
<proteinExistence type="predicted"/>
<dbReference type="AlphaFoldDB" id="A0A6P1DWU5"/>
<dbReference type="CDD" id="cd07042">
    <property type="entry name" value="STAS_SulP_like_sulfate_transporter"/>
    <property type="match status" value="1"/>
</dbReference>
<evidence type="ECO:0000259" key="6">
    <source>
        <dbReference type="PROSITE" id="PS50801"/>
    </source>
</evidence>
<dbReference type="PROSITE" id="PS50801">
    <property type="entry name" value="STAS"/>
    <property type="match status" value="1"/>
</dbReference>
<dbReference type="Proteomes" id="UP000471640">
    <property type="component" value="Unassembled WGS sequence"/>
</dbReference>
<dbReference type="InterPro" id="IPR001902">
    <property type="entry name" value="SLC26A/SulP_fam"/>
</dbReference>
<sequence>MRRGRGVGQSRASIITRVSDDPGGAVAGSESPSKRLSWPVLGGVLPLGSARLSGEILAGLTLAALAIPEVMGYTQIAGTPVITGLYTMLIPMSLFALFGSSRHLVVGADSATAAILAAGLLGVAPQGSDSYLALAGLLALMAGCLLILARLIGLAFMADFLSRTVLIGFLTGVGIQVALGQASGLLGLPGGGQGTFARLWADVRQLDQVNLHALAIGLGVLAVSLGAKRLSRRIPGPLIAIVGAIALSWMLDLGRLVPVLGEVPGGLPRIGLPQVTWSWNLISTLAPTAFAMFVVILAQSAATSRAYAVRYEERMSEARDLVGLGLANLGAGLSGTFVINGSPTKTQMVDSAGGRTQLSMLVAALVVLLVLLFLTVPLAFVPEAALSAVVFLIGLDLIDLKGLRKIYQNRRSEFWVALMTMLMVVVVGVEQGILLAILLSLIDHTRRGYRPRNAVLVPTGSGALHAQPVATGAQAAPGLLIYRFTHSAYYANARQLSEEVRALVKGADPPLRWFCLDASAIDDVDFSAAETLRALDAMLKERGIRFVVAQVMEDVGNGSQTALGRLLGRDVLFDSLEDVLTAYRGR</sequence>
<feature type="transmembrane region" description="Helical" evidence="5">
    <location>
        <begin position="73"/>
        <end position="97"/>
    </location>
</feature>
<dbReference type="InterPro" id="IPR002645">
    <property type="entry name" value="STAS_dom"/>
</dbReference>
<dbReference type="SUPFAM" id="SSF52091">
    <property type="entry name" value="SpoIIaa-like"/>
    <property type="match status" value="1"/>
</dbReference>
<dbReference type="InterPro" id="IPR036513">
    <property type="entry name" value="STAS_dom_sf"/>
</dbReference>
<reference evidence="7 8" key="2">
    <citation type="submission" date="2020-02" db="EMBL/GenBank/DDBJ databases">
        <title>Genome sequences of Thiorhodococcus mannitoliphagus and Thiorhodococcus minor, purple sulfur photosynthetic bacteria in the gammaproteobacterial family, Chromatiaceae.</title>
        <authorList>
            <person name="Aviles F.A."/>
            <person name="Meyer T.E."/>
            <person name="Kyndt J.A."/>
        </authorList>
    </citation>
    <scope>NUCLEOTIDE SEQUENCE [LARGE SCALE GENOMIC DNA]</scope>
    <source>
        <strain evidence="7 8">DSM 18266</strain>
    </source>
</reference>
<evidence type="ECO:0000256" key="2">
    <source>
        <dbReference type="ARBA" id="ARBA00022692"/>
    </source>
</evidence>
<gene>
    <name evidence="7" type="ORF">G3480_20505</name>
</gene>
<keyword evidence="4 5" id="KW-0472">Membrane</keyword>
<feature type="transmembrane region" description="Helical" evidence="5">
    <location>
        <begin position="165"/>
        <end position="189"/>
    </location>
</feature>
<feature type="transmembrane region" description="Helical" evidence="5">
    <location>
        <begin position="321"/>
        <end position="340"/>
    </location>
</feature>
<feature type="transmembrane region" description="Helical" evidence="5">
    <location>
        <begin position="209"/>
        <end position="226"/>
    </location>
</feature>
<feature type="domain" description="STAS" evidence="6">
    <location>
        <begin position="469"/>
        <end position="555"/>
    </location>
</feature>
<evidence type="ECO:0000256" key="5">
    <source>
        <dbReference type="SAM" id="Phobius"/>
    </source>
</evidence>
<accession>A0A6P1DWU5</accession>
<feature type="transmembrane region" description="Helical" evidence="5">
    <location>
        <begin position="130"/>
        <end position="153"/>
    </location>
</feature>
<dbReference type="GO" id="GO:0016020">
    <property type="term" value="C:membrane"/>
    <property type="evidence" value="ECO:0007669"/>
    <property type="project" value="UniProtKB-SubCell"/>
</dbReference>
<organism evidence="7 8">
    <name type="scientific">Thiorhodococcus mannitoliphagus</name>
    <dbReference type="NCBI Taxonomy" id="329406"/>
    <lineage>
        <taxon>Bacteria</taxon>
        <taxon>Pseudomonadati</taxon>
        <taxon>Pseudomonadota</taxon>
        <taxon>Gammaproteobacteria</taxon>
        <taxon>Chromatiales</taxon>
        <taxon>Chromatiaceae</taxon>
        <taxon>Thiorhodococcus</taxon>
    </lineage>
</organism>
<comment type="caution">
    <text evidence="7">The sequence shown here is derived from an EMBL/GenBank/DDBJ whole genome shotgun (WGS) entry which is preliminary data.</text>
</comment>
<feature type="transmembrane region" description="Helical" evidence="5">
    <location>
        <begin position="414"/>
        <end position="442"/>
    </location>
</feature>
<evidence type="ECO:0000313" key="8">
    <source>
        <dbReference type="Proteomes" id="UP000471640"/>
    </source>
</evidence>
<evidence type="ECO:0000256" key="1">
    <source>
        <dbReference type="ARBA" id="ARBA00004141"/>
    </source>
</evidence>
<protein>
    <submittedName>
        <fullName evidence="7">SulP family inorganic anion transporter</fullName>
    </submittedName>
</protein>
<dbReference type="Gene3D" id="3.30.750.24">
    <property type="entry name" value="STAS domain"/>
    <property type="match status" value="1"/>
</dbReference>
<dbReference type="GO" id="GO:0055085">
    <property type="term" value="P:transmembrane transport"/>
    <property type="evidence" value="ECO:0007669"/>
    <property type="project" value="InterPro"/>
</dbReference>
<comment type="subcellular location">
    <subcellularLocation>
        <location evidence="1">Membrane</location>
        <topology evidence="1">Multi-pass membrane protein</topology>
    </subcellularLocation>
</comment>
<reference evidence="8" key="1">
    <citation type="journal article" date="2020" name="Microbiol. Resour. Announc.">
        <title>Draft Genome Sequences of Thiorhodococcus mannitoliphagus and Thiorhodococcus minor, Purple Sulfur Photosynthetic Bacteria in the Gammaproteobacterial Family Chromatiaceae.</title>
        <authorList>
            <person name="Aviles F.A."/>
            <person name="Meyer T.E."/>
            <person name="Kyndt J.A."/>
        </authorList>
    </citation>
    <scope>NUCLEOTIDE SEQUENCE [LARGE SCALE GENOMIC DNA]</scope>
    <source>
        <strain evidence="8">DSM 18266</strain>
    </source>
</reference>
<dbReference type="InterPro" id="IPR011547">
    <property type="entry name" value="SLC26A/SulP_dom"/>
</dbReference>
<feature type="transmembrane region" description="Helical" evidence="5">
    <location>
        <begin position="360"/>
        <end position="393"/>
    </location>
</feature>
<evidence type="ECO:0000313" key="7">
    <source>
        <dbReference type="EMBL" id="NEX22658.1"/>
    </source>
</evidence>
<feature type="transmembrane region" description="Helical" evidence="5">
    <location>
        <begin position="277"/>
        <end position="300"/>
    </location>
</feature>
<name>A0A6P1DWU5_9GAMM</name>
<dbReference type="Pfam" id="PF01740">
    <property type="entry name" value="STAS"/>
    <property type="match status" value="1"/>
</dbReference>
<dbReference type="Pfam" id="PF00916">
    <property type="entry name" value="Sulfate_transp"/>
    <property type="match status" value="1"/>
</dbReference>
<keyword evidence="3 5" id="KW-1133">Transmembrane helix</keyword>
<dbReference type="EMBL" id="JAAIJR010000115">
    <property type="protein sequence ID" value="NEX22658.1"/>
    <property type="molecule type" value="Genomic_DNA"/>
</dbReference>